<gene>
    <name evidence="1" type="ORF">TSPI_03794</name>
</gene>
<reference evidence="1 2" key="1">
    <citation type="submission" date="2024-07" db="EMBL/GenBank/DDBJ databases">
        <title>Enhanced genomic and transcriptomic resources for Trichinella pseudospiralis and T. spiralis underpin the discovery of pronounced molecular differences between stages and species.</title>
        <authorList>
            <person name="Pasi K.K."/>
            <person name="La Rosa G."/>
            <person name="Gomez-Morales M.A."/>
            <person name="Tosini F."/>
            <person name="Sumanam S."/>
            <person name="Young N.D."/>
            <person name="Chang B.C."/>
            <person name="Robin G.B."/>
        </authorList>
    </citation>
    <scope>NUCLEOTIDE SEQUENCE [LARGE SCALE GENOMIC DNA]</scope>
    <source>
        <strain evidence="1">ISS534</strain>
    </source>
</reference>
<evidence type="ECO:0000313" key="2">
    <source>
        <dbReference type="Proteomes" id="UP001558632"/>
    </source>
</evidence>
<accession>A0ABR3K6K9</accession>
<organism evidence="1 2">
    <name type="scientific">Trichinella spiralis</name>
    <name type="common">Trichina worm</name>
    <dbReference type="NCBI Taxonomy" id="6334"/>
    <lineage>
        <taxon>Eukaryota</taxon>
        <taxon>Metazoa</taxon>
        <taxon>Ecdysozoa</taxon>
        <taxon>Nematoda</taxon>
        <taxon>Enoplea</taxon>
        <taxon>Dorylaimia</taxon>
        <taxon>Trichinellida</taxon>
        <taxon>Trichinellidae</taxon>
        <taxon>Trichinella</taxon>
    </lineage>
</organism>
<protein>
    <submittedName>
        <fullName evidence="1">5-amino-6-(D-ribitylamino)uracil--L-tyrosine 4-hydroxyphenyl transferase</fullName>
    </submittedName>
</protein>
<keyword evidence="2" id="KW-1185">Reference proteome</keyword>
<dbReference type="EMBL" id="JBEUSY010000461">
    <property type="protein sequence ID" value="KAL1231036.1"/>
    <property type="molecule type" value="Genomic_DNA"/>
</dbReference>
<keyword evidence="1" id="KW-0808">Transferase</keyword>
<sequence>MKDSGICDCNFLRLLASIFYCLSNKLCFTRCNSFELGGRVHLAWIQQQHLQCGHLCGENEGFCFGM</sequence>
<name>A0ABR3K6K9_TRISP</name>
<dbReference type="GO" id="GO:0016740">
    <property type="term" value="F:transferase activity"/>
    <property type="evidence" value="ECO:0007669"/>
    <property type="project" value="UniProtKB-KW"/>
</dbReference>
<proteinExistence type="predicted"/>
<dbReference type="Proteomes" id="UP001558632">
    <property type="component" value="Unassembled WGS sequence"/>
</dbReference>
<comment type="caution">
    <text evidence="1">The sequence shown here is derived from an EMBL/GenBank/DDBJ whole genome shotgun (WGS) entry which is preliminary data.</text>
</comment>
<evidence type="ECO:0000313" key="1">
    <source>
        <dbReference type="EMBL" id="KAL1231036.1"/>
    </source>
</evidence>